<dbReference type="InterPro" id="IPR022310">
    <property type="entry name" value="NAD/GMP_synthase"/>
</dbReference>
<dbReference type="AlphaFoldDB" id="S9QS97"/>
<dbReference type="GO" id="GO:0009435">
    <property type="term" value="P:NAD+ biosynthetic process"/>
    <property type="evidence" value="ECO:0007669"/>
    <property type="project" value="UniProtKB-UniPathway"/>
</dbReference>
<evidence type="ECO:0000256" key="8">
    <source>
        <dbReference type="SAM" id="MobiDB-lite"/>
    </source>
</evidence>
<evidence type="ECO:0000259" key="9">
    <source>
        <dbReference type="Pfam" id="PF02540"/>
    </source>
</evidence>
<dbReference type="HOGENOM" id="CLU_059327_0_0_5"/>
<comment type="similarity">
    <text evidence="6">Belongs to the NAD synthetase family.</text>
</comment>
<feature type="domain" description="NAD/GMP synthase" evidence="9">
    <location>
        <begin position="188"/>
        <end position="311"/>
    </location>
</feature>
<dbReference type="EC" id="6.3.1.5" evidence="7"/>
<evidence type="ECO:0000256" key="2">
    <source>
        <dbReference type="ARBA" id="ARBA00022598"/>
    </source>
</evidence>
<comment type="catalytic activity">
    <reaction evidence="7">
        <text>deamido-NAD(+) + NH4(+) + ATP = AMP + diphosphate + NAD(+) + H(+)</text>
        <dbReference type="Rhea" id="RHEA:21188"/>
        <dbReference type="ChEBI" id="CHEBI:15378"/>
        <dbReference type="ChEBI" id="CHEBI:28938"/>
        <dbReference type="ChEBI" id="CHEBI:30616"/>
        <dbReference type="ChEBI" id="CHEBI:33019"/>
        <dbReference type="ChEBI" id="CHEBI:57540"/>
        <dbReference type="ChEBI" id="CHEBI:58437"/>
        <dbReference type="ChEBI" id="CHEBI:456215"/>
        <dbReference type="EC" id="6.3.1.5"/>
    </reaction>
</comment>
<reference evidence="11" key="1">
    <citation type="journal article" date="2014" name="Stand. Genomic Sci.">
        <title>Genome sequence of the exopolysaccharide-producing Salipiger mucosus type strain (DSM 16094(T)), a moderately halophilic member of the Roseobacter clade.</title>
        <authorList>
            <person name="Riedel T."/>
            <person name="Spring S."/>
            <person name="Fiebig A."/>
            <person name="Petersen J."/>
            <person name="Kyrpides N.C."/>
            <person name="Goker M."/>
            <person name="Klenk H.P."/>
        </authorList>
    </citation>
    <scope>NUCLEOTIDE SEQUENCE [LARGE SCALE GENOMIC DNA]</scope>
    <source>
        <strain evidence="11">DSM 16094</strain>
    </source>
</reference>
<dbReference type="GO" id="GO:0003952">
    <property type="term" value="F:NAD+ synthase (glutamine-hydrolyzing) activity"/>
    <property type="evidence" value="ECO:0007669"/>
    <property type="project" value="InterPro"/>
</dbReference>
<dbReference type="Pfam" id="PF02540">
    <property type="entry name" value="NAD_synthase"/>
    <property type="match status" value="2"/>
</dbReference>
<evidence type="ECO:0000256" key="7">
    <source>
        <dbReference type="RuleBase" id="RU003812"/>
    </source>
</evidence>
<dbReference type="NCBIfam" id="TIGR00552">
    <property type="entry name" value="nadE"/>
    <property type="match status" value="1"/>
</dbReference>
<keyword evidence="3 6" id="KW-0547">Nucleotide-binding</keyword>
<gene>
    <name evidence="10" type="ORF">Salmuc_05251</name>
</gene>
<feature type="region of interest" description="Disordered" evidence="8">
    <location>
        <begin position="311"/>
        <end position="346"/>
    </location>
</feature>
<name>S9QS97_9RHOB</name>
<sequence>MIAPASPPRDGLDLRIDTDAAIREICNYISGIVTRDATHGVLMGMSGGLDSSVLATLAVRAVGPGSVYLVTLPDRVSSPDTVRRAKIMADWLGTELKVRDITAEMRARGVYAPLFLKALEISSVVARLSVSIYRAVCGENPFLSSLKDGGGKPLHPWWKRLMFRMTIARLDAGFRARHVFRRTHLENEASWRNLSLIGAANLSEFEVGWFVKYGIDDLPVQPLSGLFKTQVRQLAEALDLPEEIRGQVPSPDMAKGVTDEFGIGHDYAIVDRVMDGMDRGLGREGLVAEGLSPDEIDDILALRRHSAWKRTSYHEAPPVSGRHGSPLRRNEGEGSPGPAPDAEVAG</sequence>
<evidence type="ECO:0000256" key="6">
    <source>
        <dbReference type="RuleBase" id="RU003811"/>
    </source>
</evidence>
<keyword evidence="5 6" id="KW-0520">NAD</keyword>
<dbReference type="CDD" id="cd00553">
    <property type="entry name" value="NAD_synthase"/>
    <property type="match status" value="1"/>
</dbReference>
<proteinExistence type="inferred from homology"/>
<dbReference type="GO" id="GO:0008795">
    <property type="term" value="F:NAD+ synthase activity"/>
    <property type="evidence" value="ECO:0007669"/>
    <property type="project" value="UniProtKB-EC"/>
</dbReference>
<dbReference type="InterPro" id="IPR003694">
    <property type="entry name" value="NAD_synthase"/>
</dbReference>
<dbReference type="GO" id="GO:0005737">
    <property type="term" value="C:cytoplasm"/>
    <property type="evidence" value="ECO:0007669"/>
    <property type="project" value="InterPro"/>
</dbReference>
<organism evidence="10 11">
    <name type="scientific">Salipiger mucosus DSM 16094</name>
    <dbReference type="NCBI Taxonomy" id="1123237"/>
    <lineage>
        <taxon>Bacteria</taxon>
        <taxon>Pseudomonadati</taxon>
        <taxon>Pseudomonadota</taxon>
        <taxon>Alphaproteobacteria</taxon>
        <taxon>Rhodobacterales</taxon>
        <taxon>Roseobacteraceae</taxon>
        <taxon>Salipiger</taxon>
    </lineage>
</organism>
<dbReference type="SUPFAM" id="SSF52402">
    <property type="entry name" value="Adenine nucleotide alpha hydrolases-like"/>
    <property type="match status" value="1"/>
</dbReference>
<dbReference type="PANTHER" id="PTHR23090">
    <property type="entry name" value="NH 3 /GLUTAMINE-DEPENDENT NAD + SYNTHETASE"/>
    <property type="match status" value="1"/>
</dbReference>
<dbReference type="GO" id="GO:0004359">
    <property type="term" value="F:glutaminase activity"/>
    <property type="evidence" value="ECO:0007669"/>
    <property type="project" value="InterPro"/>
</dbReference>
<dbReference type="InterPro" id="IPR014729">
    <property type="entry name" value="Rossmann-like_a/b/a_fold"/>
</dbReference>
<keyword evidence="2 6" id="KW-0436">Ligase</keyword>
<evidence type="ECO:0000313" key="10">
    <source>
        <dbReference type="EMBL" id="EPX82502.1"/>
    </source>
</evidence>
<accession>S9QS97</accession>
<dbReference type="PANTHER" id="PTHR23090:SF9">
    <property type="entry name" value="GLUTAMINE-DEPENDENT NAD(+) SYNTHETASE"/>
    <property type="match status" value="1"/>
</dbReference>
<dbReference type="EMBL" id="APVH01000021">
    <property type="protein sequence ID" value="EPX82502.1"/>
    <property type="molecule type" value="Genomic_DNA"/>
</dbReference>
<evidence type="ECO:0000256" key="5">
    <source>
        <dbReference type="ARBA" id="ARBA00023027"/>
    </source>
</evidence>
<evidence type="ECO:0000313" key="11">
    <source>
        <dbReference type="Proteomes" id="UP000015347"/>
    </source>
</evidence>
<dbReference type="UniPathway" id="UPA00253">
    <property type="reaction ID" value="UER00333"/>
</dbReference>
<dbReference type="RefSeq" id="WP_020039528.1">
    <property type="nucleotide sequence ID" value="NZ_KE557275.1"/>
</dbReference>
<evidence type="ECO:0000256" key="1">
    <source>
        <dbReference type="ARBA" id="ARBA00004790"/>
    </source>
</evidence>
<comment type="caution">
    <text evidence="10">The sequence shown here is derived from an EMBL/GenBank/DDBJ whole genome shotgun (WGS) entry which is preliminary data.</text>
</comment>
<keyword evidence="11" id="KW-1185">Reference proteome</keyword>
<comment type="pathway">
    <text evidence="1">Cofactor biosynthesis; NAD(+) biosynthesis.</text>
</comment>
<dbReference type="eggNOG" id="COG0171">
    <property type="taxonomic scope" value="Bacteria"/>
</dbReference>
<feature type="domain" description="NAD/GMP synthase" evidence="9">
    <location>
        <begin position="22"/>
        <end position="107"/>
    </location>
</feature>
<dbReference type="STRING" id="1123237.Salmuc_05251"/>
<protein>
    <recommendedName>
        <fullName evidence="7">NH(3)-dependent NAD(+) synthetase</fullName>
        <ecNumber evidence="7">6.3.1.5</ecNumber>
    </recommendedName>
</protein>
<dbReference type="Proteomes" id="UP000015347">
    <property type="component" value="Unassembled WGS sequence"/>
</dbReference>
<keyword evidence="4 6" id="KW-0067">ATP-binding</keyword>
<evidence type="ECO:0000256" key="4">
    <source>
        <dbReference type="ARBA" id="ARBA00022840"/>
    </source>
</evidence>
<dbReference type="Gene3D" id="3.40.50.620">
    <property type="entry name" value="HUPs"/>
    <property type="match status" value="1"/>
</dbReference>
<dbReference type="GO" id="GO:0005524">
    <property type="term" value="F:ATP binding"/>
    <property type="evidence" value="ECO:0007669"/>
    <property type="project" value="UniProtKB-KW"/>
</dbReference>
<evidence type="ECO:0000256" key="3">
    <source>
        <dbReference type="ARBA" id="ARBA00022741"/>
    </source>
</evidence>